<protein>
    <submittedName>
        <fullName evidence="1">4133_t:CDS:1</fullName>
    </submittedName>
</protein>
<sequence length="75" mass="8484">MLFSPLASPNFVSDFHVESDLKTRGMSSLTKIETTTYGVYIVWTIIGWTPNQKFAHEAGIGVLVESFYKVVNRKE</sequence>
<evidence type="ECO:0000313" key="2">
    <source>
        <dbReference type="Proteomes" id="UP000789342"/>
    </source>
</evidence>
<reference evidence="1" key="1">
    <citation type="submission" date="2021-06" db="EMBL/GenBank/DDBJ databases">
        <authorList>
            <person name="Kallberg Y."/>
            <person name="Tangrot J."/>
            <person name="Rosling A."/>
        </authorList>
    </citation>
    <scope>NUCLEOTIDE SEQUENCE</scope>
    <source>
        <strain evidence="1">CL551</strain>
    </source>
</reference>
<evidence type="ECO:0000313" key="1">
    <source>
        <dbReference type="EMBL" id="CAG8501866.1"/>
    </source>
</evidence>
<organism evidence="1 2">
    <name type="scientific">Acaulospora morrowiae</name>
    <dbReference type="NCBI Taxonomy" id="94023"/>
    <lineage>
        <taxon>Eukaryota</taxon>
        <taxon>Fungi</taxon>
        <taxon>Fungi incertae sedis</taxon>
        <taxon>Mucoromycota</taxon>
        <taxon>Glomeromycotina</taxon>
        <taxon>Glomeromycetes</taxon>
        <taxon>Diversisporales</taxon>
        <taxon>Acaulosporaceae</taxon>
        <taxon>Acaulospora</taxon>
    </lineage>
</organism>
<gene>
    <name evidence="1" type="ORF">AMORRO_LOCUS3290</name>
</gene>
<proteinExistence type="predicted"/>
<keyword evidence="2" id="KW-1185">Reference proteome</keyword>
<dbReference type="Proteomes" id="UP000789342">
    <property type="component" value="Unassembled WGS sequence"/>
</dbReference>
<dbReference type="AlphaFoldDB" id="A0A9N8ZNJ9"/>
<accession>A0A9N8ZNJ9</accession>
<comment type="caution">
    <text evidence="1">The sequence shown here is derived from an EMBL/GenBank/DDBJ whole genome shotgun (WGS) entry which is preliminary data.</text>
</comment>
<name>A0A9N8ZNJ9_9GLOM</name>
<dbReference type="EMBL" id="CAJVPV010001584">
    <property type="protein sequence ID" value="CAG8501866.1"/>
    <property type="molecule type" value="Genomic_DNA"/>
</dbReference>